<name>A0A0E9XTD3_ANGAN</name>
<proteinExistence type="predicted"/>
<dbReference type="EMBL" id="GBXM01003457">
    <property type="protein sequence ID" value="JAI05121.1"/>
    <property type="molecule type" value="Transcribed_RNA"/>
</dbReference>
<dbReference type="AlphaFoldDB" id="A0A0E9XTD3"/>
<protein>
    <submittedName>
        <fullName evidence="1">Uncharacterized protein</fullName>
    </submittedName>
</protein>
<sequence length="66" mass="7650">MLREPLFHNLSPMNLGIVVPEYARAVREEKSIDGITWPFSTFRYSADFILLPHNVAEPRPDQLKQP</sequence>
<evidence type="ECO:0000313" key="1">
    <source>
        <dbReference type="EMBL" id="JAI05121.1"/>
    </source>
</evidence>
<reference evidence="1" key="1">
    <citation type="submission" date="2014-11" db="EMBL/GenBank/DDBJ databases">
        <authorList>
            <person name="Amaro Gonzalez C."/>
        </authorList>
    </citation>
    <scope>NUCLEOTIDE SEQUENCE</scope>
</reference>
<accession>A0A0E9XTD3</accession>
<organism evidence="1">
    <name type="scientific">Anguilla anguilla</name>
    <name type="common">European freshwater eel</name>
    <name type="synonym">Muraena anguilla</name>
    <dbReference type="NCBI Taxonomy" id="7936"/>
    <lineage>
        <taxon>Eukaryota</taxon>
        <taxon>Metazoa</taxon>
        <taxon>Chordata</taxon>
        <taxon>Craniata</taxon>
        <taxon>Vertebrata</taxon>
        <taxon>Euteleostomi</taxon>
        <taxon>Actinopterygii</taxon>
        <taxon>Neopterygii</taxon>
        <taxon>Teleostei</taxon>
        <taxon>Anguilliformes</taxon>
        <taxon>Anguillidae</taxon>
        <taxon>Anguilla</taxon>
    </lineage>
</organism>
<reference evidence="1" key="2">
    <citation type="journal article" date="2015" name="Fish Shellfish Immunol.">
        <title>Early steps in the European eel (Anguilla anguilla)-Vibrio vulnificus interaction in the gills: Role of the RtxA13 toxin.</title>
        <authorList>
            <person name="Callol A."/>
            <person name="Pajuelo D."/>
            <person name="Ebbesson L."/>
            <person name="Teles M."/>
            <person name="MacKenzie S."/>
            <person name="Amaro C."/>
        </authorList>
    </citation>
    <scope>NUCLEOTIDE SEQUENCE</scope>
</reference>